<dbReference type="EMBL" id="DXAY01000218">
    <property type="protein sequence ID" value="HIZ75411.1"/>
    <property type="molecule type" value="Genomic_DNA"/>
</dbReference>
<keyword evidence="1" id="KW-0238">DNA-binding</keyword>
<organism evidence="1 2">
    <name type="scientific">Candidatus Mediterraneibacter stercoravium</name>
    <dbReference type="NCBI Taxonomy" id="2838685"/>
    <lineage>
        <taxon>Bacteria</taxon>
        <taxon>Bacillati</taxon>
        <taxon>Bacillota</taxon>
        <taxon>Clostridia</taxon>
        <taxon>Lachnospirales</taxon>
        <taxon>Lachnospiraceae</taxon>
        <taxon>Mediterraneibacter</taxon>
    </lineage>
</organism>
<dbReference type="AlphaFoldDB" id="A0A9D2K1R9"/>
<reference evidence="1" key="1">
    <citation type="journal article" date="2021" name="PeerJ">
        <title>Extensive microbial diversity within the chicken gut microbiome revealed by metagenomics and culture.</title>
        <authorList>
            <person name="Gilroy R."/>
            <person name="Ravi A."/>
            <person name="Getino M."/>
            <person name="Pursley I."/>
            <person name="Horton D.L."/>
            <person name="Alikhan N.F."/>
            <person name="Baker D."/>
            <person name="Gharbi K."/>
            <person name="Hall N."/>
            <person name="Watson M."/>
            <person name="Adriaenssens E.M."/>
            <person name="Foster-Nyarko E."/>
            <person name="Jarju S."/>
            <person name="Secka A."/>
            <person name="Antonio M."/>
            <person name="Oren A."/>
            <person name="Chaudhuri R.R."/>
            <person name="La Ragione R."/>
            <person name="Hildebrand F."/>
            <person name="Pallen M.J."/>
        </authorList>
    </citation>
    <scope>NUCLEOTIDE SEQUENCE</scope>
    <source>
        <strain evidence="1">CHK196-3914</strain>
    </source>
</reference>
<dbReference type="GO" id="GO:0003677">
    <property type="term" value="F:DNA binding"/>
    <property type="evidence" value="ECO:0007669"/>
    <property type="project" value="UniProtKB-KW"/>
</dbReference>
<proteinExistence type="predicted"/>
<evidence type="ECO:0000313" key="1">
    <source>
        <dbReference type="EMBL" id="HIZ75411.1"/>
    </source>
</evidence>
<protein>
    <submittedName>
        <fullName evidence="1">DNA-binding protein</fullName>
    </submittedName>
</protein>
<gene>
    <name evidence="1" type="ORF">H9723_09270</name>
</gene>
<sequence length="67" mass="7997">MYGNLLNAMKSEKVTFSQMGELLNYRYQTVSDIANGETKKGFYYEDACKIHKVFFPKYDMEYLFERT</sequence>
<name>A0A9D2K1R9_9FIRM</name>
<comment type="caution">
    <text evidence="1">The sequence shown here is derived from an EMBL/GenBank/DDBJ whole genome shotgun (WGS) entry which is preliminary data.</text>
</comment>
<reference evidence="1" key="2">
    <citation type="submission" date="2021-04" db="EMBL/GenBank/DDBJ databases">
        <authorList>
            <person name="Gilroy R."/>
        </authorList>
    </citation>
    <scope>NUCLEOTIDE SEQUENCE</scope>
    <source>
        <strain evidence="1">CHK196-3914</strain>
    </source>
</reference>
<accession>A0A9D2K1R9</accession>
<evidence type="ECO:0000313" key="2">
    <source>
        <dbReference type="Proteomes" id="UP000824116"/>
    </source>
</evidence>
<dbReference type="Proteomes" id="UP000824116">
    <property type="component" value="Unassembled WGS sequence"/>
</dbReference>